<protein>
    <submittedName>
        <fullName evidence="1">Condensation domain protein</fullName>
    </submittedName>
</protein>
<evidence type="ECO:0000313" key="1">
    <source>
        <dbReference type="EMBL" id="MCI85693.1"/>
    </source>
</evidence>
<keyword evidence="2" id="KW-1185">Reference proteome</keyword>
<proteinExistence type="predicted"/>
<dbReference type="EMBL" id="LXQA011121508">
    <property type="protein sequence ID" value="MCI85693.1"/>
    <property type="molecule type" value="Genomic_DNA"/>
</dbReference>
<reference evidence="1 2" key="1">
    <citation type="journal article" date="2018" name="Front. Plant Sci.">
        <title>Red Clover (Trifolium pratense) and Zigzag Clover (T. medium) - A Picture of Genomic Similarities and Differences.</title>
        <authorList>
            <person name="Dluhosova J."/>
            <person name="Istvanek J."/>
            <person name="Nedelnik J."/>
            <person name="Repkova J."/>
        </authorList>
    </citation>
    <scope>NUCLEOTIDE SEQUENCE [LARGE SCALE GENOMIC DNA]</scope>
    <source>
        <strain evidence="2">cv. 10/8</strain>
        <tissue evidence="1">Leaf</tissue>
    </source>
</reference>
<organism evidence="1 2">
    <name type="scientific">Trifolium medium</name>
    <dbReference type="NCBI Taxonomy" id="97028"/>
    <lineage>
        <taxon>Eukaryota</taxon>
        <taxon>Viridiplantae</taxon>
        <taxon>Streptophyta</taxon>
        <taxon>Embryophyta</taxon>
        <taxon>Tracheophyta</taxon>
        <taxon>Spermatophyta</taxon>
        <taxon>Magnoliopsida</taxon>
        <taxon>eudicotyledons</taxon>
        <taxon>Gunneridae</taxon>
        <taxon>Pentapetalae</taxon>
        <taxon>rosids</taxon>
        <taxon>fabids</taxon>
        <taxon>Fabales</taxon>
        <taxon>Fabaceae</taxon>
        <taxon>Papilionoideae</taxon>
        <taxon>50 kb inversion clade</taxon>
        <taxon>NPAAA clade</taxon>
        <taxon>Hologalegina</taxon>
        <taxon>IRL clade</taxon>
        <taxon>Trifolieae</taxon>
        <taxon>Trifolium</taxon>
    </lineage>
</organism>
<dbReference type="Proteomes" id="UP000265520">
    <property type="component" value="Unassembled WGS sequence"/>
</dbReference>
<evidence type="ECO:0000313" key="2">
    <source>
        <dbReference type="Proteomes" id="UP000265520"/>
    </source>
</evidence>
<accession>A0A392VE28</accession>
<name>A0A392VE28_9FABA</name>
<dbReference type="AlphaFoldDB" id="A0A392VE28"/>
<comment type="caution">
    <text evidence="1">The sequence shown here is derived from an EMBL/GenBank/DDBJ whole genome shotgun (WGS) entry which is preliminary data.</text>
</comment>
<sequence>MNRDTWRDPNDLDVMYASKYMIDEKWFTMFLRLHTSAYGRAIAVALLKELLRLVARRSGGDD</sequence>
<feature type="non-terminal residue" evidence="1">
    <location>
        <position position="62"/>
    </location>
</feature>